<dbReference type="CDD" id="cd04458">
    <property type="entry name" value="CSP_CDS"/>
    <property type="match status" value="2"/>
</dbReference>
<dbReference type="InterPro" id="IPR050181">
    <property type="entry name" value="Cold_shock_domain"/>
</dbReference>
<dbReference type="InterPro" id="IPR002059">
    <property type="entry name" value="CSP_DNA-bd"/>
</dbReference>
<dbReference type="Gene3D" id="2.40.50.140">
    <property type="entry name" value="Nucleic acid-binding proteins"/>
    <property type="match status" value="2"/>
</dbReference>
<name>A0ABQ6LR16_9RHOB</name>
<protein>
    <submittedName>
        <fullName evidence="3">Cold shock domain-containing protein</fullName>
    </submittedName>
</protein>
<feature type="domain" description="CSD" evidence="2">
    <location>
        <begin position="11"/>
        <end position="76"/>
    </location>
</feature>
<evidence type="ECO:0000259" key="2">
    <source>
        <dbReference type="PROSITE" id="PS51857"/>
    </source>
</evidence>
<proteinExistence type="predicted"/>
<dbReference type="RefSeq" id="WP_285673759.1">
    <property type="nucleotide sequence ID" value="NZ_BSYI01000040.1"/>
</dbReference>
<dbReference type="InterPro" id="IPR011129">
    <property type="entry name" value="CSD"/>
</dbReference>
<dbReference type="SUPFAM" id="SSF50249">
    <property type="entry name" value="Nucleic acid-binding proteins"/>
    <property type="match status" value="2"/>
</dbReference>
<comment type="caution">
    <text evidence="3">The sequence shown here is derived from an EMBL/GenBank/DDBJ whole genome shotgun (WGS) entry which is preliminary data.</text>
</comment>
<accession>A0ABQ6LR16</accession>
<keyword evidence="4" id="KW-1185">Reference proteome</keyword>
<dbReference type="SMART" id="SM00357">
    <property type="entry name" value="CSP"/>
    <property type="match status" value="2"/>
</dbReference>
<evidence type="ECO:0000313" key="4">
    <source>
        <dbReference type="Proteomes" id="UP001239909"/>
    </source>
</evidence>
<evidence type="ECO:0000256" key="1">
    <source>
        <dbReference type="SAM" id="MobiDB-lite"/>
    </source>
</evidence>
<dbReference type="PANTHER" id="PTHR11544">
    <property type="entry name" value="COLD SHOCK DOMAIN CONTAINING PROTEINS"/>
    <property type="match status" value="1"/>
</dbReference>
<sequence length="207" mass="22511">MNGLENGAGSVVSGRVKWYDVIKGYGFVVPDAGGPDIMVHASCVRAFGKMALPENVSVRLIAIRGERGLQARELLEVDDDGEAEEPEGFAERVRPTEFLGPDVQTGPLMPARVKWFDKQKGFGFVNVFGHPEDVFVHMETVRRCGFQDLSSGEGMACRTFRGPRGLMVAELRLWEAANDAADAVVPQPSGPEQETDPMPAVHETGDP</sequence>
<dbReference type="Proteomes" id="UP001239909">
    <property type="component" value="Unassembled WGS sequence"/>
</dbReference>
<dbReference type="PROSITE" id="PS51857">
    <property type="entry name" value="CSD_2"/>
    <property type="match status" value="2"/>
</dbReference>
<dbReference type="Pfam" id="PF00313">
    <property type="entry name" value="CSD"/>
    <property type="match status" value="2"/>
</dbReference>
<reference evidence="3 4" key="1">
    <citation type="submission" date="2023-04" db="EMBL/GenBank/DDBJ databases">
        <title>Marinoamorphus aggregata gen. nov., sp. Nov., isolate from tissue of brittle star Ophioplocus japonicus.</title>
        <authorList>
            <person name="Kawano K."/>
            <person name="Sawayama S."/>
            <person name="Nakagawa S."/>
        </authorList>
    </citation>
    <scope>NUCLEOTIDE SEQUENCE [LARGE SCALE GENOMIC DNA]</scope>
    <source>
        <strain evidence="3 4">NKW23</strain>
    </source>
</reference>
<feature type="domain" description="CSD" evidence="2">
    <location>
        <begin position="108"/>
        <end position="173"/>
    </location>
</feature>
<gene>
    <name evidence="3" type="ORF">LNKW23_38830</name>
</gene>
<dbReference type="EMBL" id="BSYI01000040">
    <property type="protein sequence ID" value="GMG84667.1"/>
    <property type="molecule type" value="Genomic_DNA"/>
</dbReference>
<dbReference type="PRINTS" id="PR00050">
    <property type="entry name" value="COLDSHOCK"/>
</dbReference>
<feature type="region of interest" description="Disordered" evidence="1">
    <location>
        <begin position="182"/>
        <end position="207"/>
    </location>
</feature>
<organism evidence="3 4">
    <name type="scientific">Paralimibaculum aggregatum</name>
    <dbReference type="NCBI Taxonomy" id="3036245"/>
    <lineage>
        <taxon>Bacteria</taxon>
        <taxon>Pseudomonadati</taxon>
        <taxon>Pseudomonadota</taxon>
        <taxon>Alphaproteobacteria</taxon>
        <taxon>Rhodobacterales</taxon>
        <taxon>Paracoccaceae</taxon>
        <taxon>Paralimibaculum</taxon>
    </lineage>
</organism>
<dbReference type="InterPro" id="IPR012340">
    <property type="entry name" value="NA-bd_OB-fold"/>
</dbReference>
<evidence type="ECO:0000313" key="3">
    <source>
        <dbReference type="EMBL" id="GMG84667.1"/>
    </source>
</evidence>